<reference evidence="1 2" key="1">
    <citation type="submission" date="2013-08" db="EMBL/GenBank/DDBJ databases">
        <title>Genome sequencing of Cellulomonas bogoriensis 69B4.</title>
        <authorList>
            <person name="Chen F."/>
            <person name="Li Y."/>
            <person name="Wang G."/>
        </authorList>
    </citation>
    <scope>NUCLEOTIDE SEQUENCE [LARGE SCALE GENOMIC DNA]</scope>
    <source>
        <strain evidence="1 2">69B4</strain>
    </source>
</reference>
<dbReference type="AlphaFoldDB" id="A0A0A0C0K7"/>
<accession>A0A0A0C0K7</accession>
<dbReference type="PANTHER" id="PTHR21599">
    <property type="entry name" value="GLYCERATE KINASE"/>
    <property type="match status" value="1"/>
</dbReference>
<keyword evidence="2" id="KW-1185">Reference proteome</keyword>
<dbReference type="Pfam" id="PF02595">
    <property type="entry name" value="Gly_kinase"/>
    <property type="match status" value="1"/>
</dbReference>
<dbReference type="InterPro" id="IPR036129">
    <property type="entry name" value="Glycerate_kinase_sf"/>
</dbReference>
<protein>
    <recommendedName>
        <fullName evidence="3">Glycerate kinase</fullName>
    </recommendedName>
</protein>
<proteinExistence type="predicted"/>
<organism evidence="1 2">
    <name type="scientific">Cellulomonas bogoriensis 69B4 = DSM 16987</name>
    <dbReference type="NCBI Taxonomy" id="1386082"/>
    <lineage>
        <taxon>Bacteria</taxon>
        <taxon>Bacillati</taxon>
        <taxon>Actinomycetota</taxon>
        <taxon>Actinomycetes</taxon>
        <taxon>Micrococcales</taxon>
        <taxon>Cellulomonadaceae</taxon>
        <taxon>Cellulomonas</taxon>
    </lineage>
</organism>
<dbReference type="Gene3D" id="3.40.50.10350">
    <property type="entry name" value="Glycerate kinase, domain 1"/>
    <property type="match status" value="1"/>
</dbReference>
<feature type="non-terminal residue" evidence="1">
    <location>
        <position position="1"/>
    </location>
</feature>
<evidence type="ECO:0000313" key="1">
    <source>
        <dbReference type="EMBL" id="KGM12959.1"/>
    </source>
</evidence>
<name>A0A0A0C0K7_9CELL</name>
<dbReference type="Proteomes" id="UP000054314">
    <property type="component" value="Unassembled WGS sequence"/>
</dbReference>
<dbReference type="PANTHER" id="PTHR21599:SF0">
    <property type="entry name" value="GLYCERATE KINASE"/>
    <property type="match status" value="1"/>
</dbReference>
<dbReference type="GO" id="GO:0031388">
    <property type="term" value="P:organic acid phosphorylation"/>
    <property type="evidence" value="ECO:0007669"/>
    <property type="project" value="InterPro"/>
</dbReference>
<dbReference type="SUPFAM" id="SSF110738">
    <property type="entry name" value="Glycerate kinase I"/>
    <property type="match status" value="1"/>
</dbReference>
<dbReference type="EMBL" id="AXCZ01000079">
    <property type="protein sequence ID" value="KGM12959.1"/>
    <property type="molecule type" value="Genomic_DNA"/>
</dbReference>
<dbReference type="InterPro" id="IPR018197">
    <property type="entry name" value="Glycerate_kinase_RE-like"/>
</dbReference>
<gene>
    <name evidence="1" type="ORF">N869_00335</name>
</gene>
<evidence type="ECO:0000313" key="2">
    <source>
        <dbReference type="Proteomes" id="UP000054314"/>
    </source>
</evidence>
<dbReference type="InterPro" id="IPR004381">
    <property type="entry name" value="Glycerate_kinase"/>
</dbReference>
<dbReference type="RefSeq" id="WP_035060324.1">
    <property type="nucleotide sequence ID" value="NZ_AXCZ01000079.1"/>
</dbReference>
<comment type="caution">
    <text evidence="1">The sequence shown here is derived from an EMBL/GenBank/DDBJ whole genome shotgun (WGS) entry which is preliminary data.</text>
</comment>
<dbReference type="GO" id="GO:0008887">
    <property type="term" value="F:glycerate kinase activity"/>
    <property type="evidence" value="ECO:0007669"/>
    <property type="project" value="InterPro"/>
</dbReference>
<evidence type="ECO:0008006" key="3">
    <source>
        <dbReference type="Google" id="ProtNLM"/>
    </source>
</evidence>
<sequence length="138" mass="13718">AGRGWAQLPGAGAGGGVGFALAVLGARILPGADVVTASTGLGQDVATHDLVVTGEGSLDWQSLHGKVVAAVSRLGLSHGVPVVAVAGQVQLGRREWGAAGLSGAYAVAEHPDEVAGSVAAPARSLADRARRVARTWSR</sequence>